<evidence type="ECO:0000313" key="2">
    <source>
        <dbReference type="EMBL" id="MBA2933123.1"/>
    </source>
</evidence>
<evidence type="ECO:0008006" key="4">
    <source>
        <dbReference type="Google" id="ProtNLM"/>
    </source>
</evidence>
<accession>A0A838L0V2</accession>
<dbReference type="Proteomes" id="UP000570166">
    <property type="component" value="Unassembled WGS sequence"/>
</dbReference>
<protein>
    <recommendedName>
        <fullName evidence="4">DUF4175 domain-containing protein</fullName>
    </recommendedName>
</protein>
<reference evidence="2 3" key="1">
    <citation type="submission" date="2020-07" db="EMBL/GenBank/DDBJ databases">
        <authorList>
            <person name="Sun Q."/>
        </authorList>
    </citation>
    <scope>NUCLEOTIDE SEQUENCE [LARGE SCALE GENOMIC DNA]</scope>
    <source>
        <strain evidence="2 3">CGMCC 1.13654</strain>
    </source>
</reference>
<keyword evidence="1" id="KW-1133">Transmembrane helix</keyword>
<dbReference type="RefSeq" id="WP_160365181.1">
    <property type="nucleotide sequence ID" value="NZ_JACEIB010000001.1"/>
</dbReference>
<feature type="transmembrane region" description="Helical" evidence="1">
    <location>
        <begin position="51"/>
        <end position="67"/>
    </location>
</feature>
<organism evidence="2 3">
    <name type="scientific">Sphingomonas chungangi</name>
    <dbReference type="NCBI Taxonomy" id="2683589"/>
    <lineage>
        <taxon>Bacteria</taxon>
        <taxon>Pseudomonadati</taxon>
        <taxon>Pseudomonadota</taxon>
        <taxon>Alphaproteobacteria</taxon>
        <taxon>Sphingomonadales</taxon>
        <taxon>Sphingomonadaceae</taxon>
        <taxon>Sphingomonas</taxon>
    </lineage>
</organism>
<evidence type="ECO:0000256" key="1">
    <source>
        <dbReference type="SAM" id="Phobius"/>
    </source>
</evidence>
<comment type="caution">
    <text evidence="2">The sequence shown here is derived from an EMBL/GenBank/DDBJ whole genome shotgun (WGS) entry which is preliminary data.</text>
</comment>
<keyword evidence="3" id="KW-1185">Reference proteome</keyword>
<proteinExistence type="predicted"/>
<evidence type="ECO:0000313" key="3">
    <source>
        <dbReference type="Proteomes" id="UP000570166"/>
    </source>
</evidence>
<gene>
    <name evidence="2" type="ORF">HZF05_03330</name>
</gene>
<keyword evidence="1" id="KW-0472">Membrane</keyword>
<feature type="transmembrane region" description="Helical" evidence="1">
    <location>
        <begin position="21"/>
        <end position="45"/>
    </location>
</feature>
<sequence length="81" mass="8673">MAGSPSKPWFAAKRYGYGSSLPIAWQGWVAMATLILLVVVASAGFTGPARFVVPIVAVLVFAVLCAFKTEGGWRWRWGEGG</sequence>
<keyword evidence="1" id="KW-0812">Transmembrane</keyword>
<dbReference type="AlphaFoldDB" id="A0A838L0V2"/>
<name>A0A838L0V2_9SPHN</name>
<dbReference type="EMBL" id="JACEIB010000001">
    <property type="protein sequence ID" value="MBA2933123.1"/>
    <property type="molecule type" value="Genomic_DNA"/>
</dbReference>